<keyword evidence="3" id="KW-1185">Reference proteome</keyword>
<gene>
    <name evidence="2" type="ORF">EGD98_16165</name>
</gene>
<dbReference type="AlphaFoldDB" id="A0A8J8CE18"/>
<evidence type="ECO:0000313" key="2">
    <source>
        <dbReference type="EMBL" id="MBX0305200.1"/>
    </source>
</evidence>
<dbReference type="InterPro" id="IPR055710">
    <property type="entry name" value="DUF7286"/>
</dbReference>
<name>A0A8J8CE18_9EURY</name>
<proteinExistence type="predicted"/>
<reference evidence="2" key="1">
    <citation type="submission" date="2021-06" db="EMBL/GenBank/DDBJ databases">
        <title>Halomicroarcula sp. F24A a new haloarchaeum isolated from saline soil.</title>
        <authorList>
            <person name="Duran-Viseras A."/>
            <person name="Sanchez-Porro C."/>
            <person name="Ventosa A."/>
        </authorList>
    </citation>
    <scope>NUCLEOTIDE SEQUENCE</scope>
    <source>
        <strain evidence="2">F24A</strain>
    </source>
</reference>
<evidence type="ECO:0000256" key="1">
    <source>
        <dbReference type="SAM" id="MobiDB-lite"/>
    </source>
</evidence>
<evidence type="ECO:0000313" key="3">
    <source>
        <dbReference type="Proteomes" id="UP000783863"/>
    </source>
</evidence>
<sequence length="1208" mass="133602">MHEKTKEFQASFSETKSKMWATLSGVIYAKHIPERFLAPSRWEERFFEKLITDLEMREYANLLIYDSMRNVYGTTPNTNAPDIAGGCLGLFYASRFSSAASPVDVFAPEALCTQLKSKAETNSGFPTGSSISKDFQEQMVNRSRDWATSNQSGNMLTKSEFDSRAETAQGDKSFKFSRDSVGRIAFQNVTGQTLGRPGTYGSSVQGQRNRVRQRRAQNNTSNQFGIDIDSPNNALWGNQSLDDEVRDVINDTYTVGSGLDNARLSQGQLNQSSNLTVVTAGNVSVTSNTTSGTRSYDITLPVTIREDSKAGVWVKNVNFSATTRMNSTVSLNTTVDEPGVKYPNCPPTSYTTHRYPTYRNASYSSVLFCYSGNSNQQNTNSGQIESSLENNMDTNVTSAGEFETEVTNVISTSVSTQAHSPPTNRRTPFQDWLIDELNETRKAAYNATTDNTTVTELLNQSHDTFEELKINDTEADALVYNGTRVNGQYGRSGQYRTPATKSLAELRKRWVETVNWYINKTQNRTQKRIKKINSVLQTKNGPNTPDTMHEGYKSAKDNASNPFSIDGGTGNIINGSSNSNSNYQVDADPTWLSHVPNPPGSVDGATAKDEIREDTEGVHYTGLAMRKVYPLPNPGYPFIVPAPPFWVLSLNAGTYNMNGQYARFMVQPNAPENHVANTSYVRQAQPVSLSFNGVRRNVGRVEPIAFDWEMGLPLVTVGGGVLRQGSKGIGDYIGVDLNPFLDCTPTWPEVGSMPREPSRANANCADAGVYGEMAAGLLQPARFAKGNRDRKKLEQKYPDGFGTFEDKIRDRLITPMDNIKKAPAVGAGRAVDRARWGIASKNARNSPAVKALKRQVKDFDIKLEANKRYKRDYYLADGNTRGLRRFDKKGEDLKRSRGRFREQLDAEYDGLRLSKFMNLKQKTKIPDAVNPEENTGMTVTISREVAMAAAISMRQGSYDGAECPAVKYEDDIRTGCDDNQLEVEVYPSGDGHVVAIESEIRHTSRDKTLFVQARPGGSDPYFQGSSSFDKRVEGNIDYSAKQTSNTNLASLHQSGGSYEVTDQNISGTRDVSYAQEVVLGYTNVTVIEADSAGTAPMLRVNYDGYTFLIALAENGADWDHFRSKLTTDDYRAETVNVFIGTEAAQRELGDRLSPRSSVVLSSSGTPQYTCGDSTQGIYNGTQSVDMLKFRVDEEKRLFGPDQTPDTFC</sequence>
<dbReference type="EMBL" id="RKLQ01000003">
    <property type="protein sequence ID" value="MBX0305200.1"/>
    <property type="molecule type" value="Genomic_DNA"/>
</dbReference>
<organism evidence="2 3">
    <name type="scientific">Haloarcula salinisoli</name>
    <dbReference type="NCBI Taxonomy" id="2487746"/>
    <lineage>
        <taxon>Archaea</taxon>
        <taxon>Methanobacteriati</taxon>
        <taxon>Methanobacteriota</taxon>
        <taxon>Stenosarchaea group</taxon>
        <taxon>Halobacteria</taxon>
        <taxon>Halobacteriales</taxon>
        <taxon>Haloarculaceae</taxon>
        <taxon>Haloarcula</taxon>
    </lineage>
</organism>
<feature type="compositionally biased region" description="Polar residues" evidence="1">
    <location>
        <begin position="137"/>
        <end position="157"/>
    </location>
</feature>
<dbReference type="Pfam" id="PF23957">
    <property type="entry name" value="DUF7286"/>
    <property type="match status" value="1"/>
</dbReference>
<feature type="region of interest" description="Disordered" evidence="1">
    <location>
        <begin position="192"/>
        <end position="226"/>
    </location>
</feature>
<comment type="caution">
    <text evidence="2">The sequence shown here is derived from an EMBL/GenBank/DDBJ whole genome shotgun (WGS) entry which is preliminary data.</text>
</comment>
<protein>
    <submittedName>
        <fullName evidence="2">Uncharacterized protein</fullName>
    </submittedName>
</protein>
<feature type="region of interest" description="Disordered" evidence="1">
    <location>
        <begin position="137"/>
        <end position="164"/>
    </location>
</feature>
<dbReference type="Proteomes" id="UP000783863">
    <property type="component" value="Unassembled WGS sequence"/>
</dbReference>
<dbReference type="RefSeq" id="WP_220589444.1">
    <property type="nucleotide sequence ID" value="NZ_RKLQ01000003.1"/>
</dbReference>
<accession>A0A8J8CE18</accession>